<evidence type="ECO:0000256" key="5">
    <source>
        <dbReference type="SAM" id="MobiDB-lite"/>
    </source>
</evidence>
<evidence type="ECO:0000256" key="3">
    <source>
        <dbReference type="ARBA" id="ARBA00022833"/>
    </source>
</evidence>
<keyword evidence="3" id="KW-0862">Zinc</keyword>
<feature type="compositionally biased region" description="Basic and acidic residues" evidence="5">
    <location>
        <begin position="195"/>
        <end position="206"/>
    </location>
</feature>
<keyword evidence="2 4" id="KW-0863">Zinc-finger</keyword>
<dbReference type="OrthoDB" id="153872at2759"/>
<evidence type="ECO:0000256" key="2">
    <source>
        <dbReference type="ARBA" id="ARBA00022771"/>
    </source>
</evidence>
<feature type="domain" description="B box-type" evidence="6">
    <location>
        <begin position="1"/>
        <end position="46"/>
    </location>
</feature>
<proteinExistence type="predicted"/>
<dbReference type="PANTHER" id="PTHR31717:SF45">
    <property type="entry name" value="ZINC FINGER PROTEIN CONSTANS-LIKE 14-RELATED"/>
    <property type="match status" value="1"/>
</dbReference>
<evidence type="ECO:0000313" key="8">
    <source>
        <dbReference type="Proteomes" id="UP000015453"/>
    </source>
</evidence>
<gene>
    <name evidence="7" type="ORF">M569_13703</name>
</gene>
<feature type="region of interest" description="Disordered" evidence="5">
    <location>
        <begin position="172"/>
        <end position="218"/>
    </location>
</feature>
<keyword evidence="1" id="KW-0479">Metal-binding</keyword>
<dbReference type="PANTHER" id="PTHR31717">
    <property type="entry name" value="ZINC FINGER PROTEIN CONSTANS-LIKE 10"/>
    <property type="match status" value="1"/>
</dbReference>
<dbReference type="SMART" id="SM00336">
    <property type="entry name" value="BBOX"/>
    <property type="match status" value="1"/>
</dbReference>
<evidence type="ECO:0000256" key="1">
    <source>
        <dbReference type="ARBA" id="ARBA00022723"/>
    </source>
</evidence>
<reference evidence="7 8" key="1">
    <citation type="journal article" date="2013" name="BMC Genomics">
        <title>The miniature genome of a carnivorous plant Genlisea aurea contains a low number of genes and short non-coding sequences.</title>
        <authorList>
            <person name="Leushkin E.V."/>
            <person name="Sutormin R.A."/>
            <person name="Nabieva E.R."/>
            <person name="Penin A.A."/>
            <person name="Kondrashov A.S."/>
            <person name="Logacheva M.D."/>
        </authorList>
    </citation>
    <scope>NUCLEOTIDE SEQUENCE [LARGE SCALE GENOMIC DNA]</scope>
</reference>
<dbReference type="Proteomes" id="UP000015453">
    <property type="component" value="Unassembled WGS sequence"/>
</dbReference>
<dbReference type="PROSITE" id="PS50119">
    <property type="entry name" value="ZF_BBOX"/>
    <property type="match status" value="2"/>
</dbReference>
<evidence type="ECO:0000313" key="7">
    <source>
        <dbReference type="EMBL" id="EPS61097.1"/>
    </source>
</evidence>
<evidence type="ECO:0000256" key="4">
    <source>
        <dbReference type="PROSITE-ProRule" id="PRU00024"/>
    </source>
</evidence>
<accession>S8DN04</accession>
<sequence>MVDCDFCGSRTAVLYCRADSAKLCLSCDSHVHSANAVSRKHIRSQICDNCAAEPASCRCATDGLVLCQDCDCDAHGSCAASAAHDRSPLEGFSGVPSGFELASSWGLEIEETKTEEPYEWAGLLEELMVPNSNSFVFSDCGGESAKRKNPTCGKQKQVIMKQLLELLADGDRSTGGRIADAEESDPPRTPTSDYWRPENLDSHFEEQSEQQGNNQLNSGVGFTTLLMMQQNHHLADPKEEPNLLFNNGGAAIDNRTQIWDFNLGQLRGQEESTAVEIDYGSDFLLYDGKHHENLLKKAKRQGTTTTECFNDMIPFGGVPSSTSESNNLQRPPSLCSSEKKNKCFGDIIPFTDHQCIIPGRSDVPAMTKADIETIAKNRGTINISDMNREKRGLIPGSDFRGEEDIEAHTAWHYHGGGGRRIVPRCGRFKIFSVDLSSFKACIGCGGEEEDGSGGYRLVDK</sequence>
<dbReference type="InterPro" id="IPR049808">
    <property type="entry name" value="CONSTANS-like_Bbox1"/>
</dbReference>
<name>S8DN04_9LAMI</name>
<protein>
    <recommendedName>
        <fullName evidence="6">B box-type domain-containing protein</fullName>
    </recommendedName>
</protein>
<dbReference type="InterPro" id="IPR000315">
    <property type="entry name" value="Znf_B-box"/>
</dbReference>
<keyword evidence="8" id="KW-1185">Reference proteome</keyword>
<organism evidence="7 8">
    <name type="scientific">Genlisea aurea</name>
    <dbReference type="NCBI Taxonomy" id="192259"/>
    <lineage>
        <taxon>Eukaryota</taxon>
        <taxon>Viridiplantae</taxon>
        <taxon>Streptophyta</taxon>
        <taxon>Embryophyta</taxon>
        <taxon>Tracheophyta</taxon>
        <taxon>Spermatophyta</taxon>
        <taxon>Magnoliopsida</taxon>
        <taxon>eudicotyledons</taxon>
        <taxon>Gunneridae</taxon>
        <taxon>Pentapetalae</taxon>
        <taxon>asterids</taxon>
        <taxon>lamiids</taxon>
        <taxon>Lamiales</taxon>
        <taxon>Lentibulariaceae</taxon>
        <taxon>Genlisea</taxon>
    </lineage>
</organism>
<dbReference type="CDD" id="cd19821">
    <property type="entry name" value="Bbox1_BBX-like"/>
    <property type="match status" value="1"/>
</dbReference>
<dbReference type="AlphaFoldDB" id="S8DN04"/>
<evidence type="ECO:0000259" key="6">
    <source>
        <dbReference type="PROSITE" id="PS50119"/>
    </source>
</evidence>
<dbReference type="EMBL" id="AUSU01007079">
    <property type="protein sequence ID" value="EPS61097.1"/>
    <property type="molecule type" value="Genomic_DNA"/>
</dbReference>
<feature type="compositionally biased region" description="Polar residues" evidence="5">
    <location>
        <begin position="209"/>
        <end position="218"/>
    </location>
</feature>
<comment type="caution">
    <text evidence="7">The sequence shown here is derived from an EMBL/GenBank/DDBJ whole genome shotgun (WGS) entry which is preliminary data.</text>
</comment>
<dbReference type="GO" id="GO:0008270">
    <property type="term" value="F:zinc ion binding"/>
    <property type="evidence" value="ECO:0007669"/>
    <property type="project" value="UniProtKB-KW"/>
</dbReference>
<feature type="domain" description="B box-type" evidence="6">
    <location>
        <begin position="42"/>
        <end position="89"/>
    </location>
</feature>